<evidence type="ECO:0000256" key="10">
    <source>
        <dbReference type="ARBA" id="ARBA00039098"/>
    </source>
</evidence>
<gene>
    <name evidence="14" type="ORF">ASZ90_013867</name>
</gene>
<reference evidence="14" key="1">
    <citation type="journal article" date="2015" name="Proc. Natl. Acad. Sci. U.S.A.">
        <title>Networks of energetic and metabolic interactions define dynamics in microbial communities.</title>
        <authorList>
            <person name="Embree M."/>
            <person name="Liu J.K."/>
            <person name="Al-Bassam M.M."/>
            <person name="Zengler K."/>
        </authorList>
    </citation>
    <scope>NUCLEOTIDE SEQUENCE</scope>
</reference>
<dbReference type="EC" id="7.2.2.11" evidence="10"/>
<evidence type="ECO:0000256" key="1">
    <source>
        <dbReference type="ARBA" id="ARBA00004202"/>
    </source>
</evidence>
<dbReference type="CDD" id="cd03257">
    <property type="entry name" value="ABC_NikE_OppD_transporters"/>
    <property type="match status" value="1"/>
</dbReference>
<dbReference type="InterPro" id="IPR003439">
    <property type="entry name" value="ABC_transporter-like_ATP-bd"/>
</dbReference>
<proteinExistence type="predicted"/>
<feature type="domain" description="ABC transporter" evidence="13">
    <location>
        <begin position="4"/>
        <end position="251"/>
    </location>
</feature>
<keyword evidence="2" id="KW-0813">Transport</keyword>
<evidence type="ECO:0000259" key="13">
    <source>
        <dbReference type="PROSITE" id="PS50893"/>
    </source>
</evidence>
<keyword evidence="7" id="KW-0406">Ion transport</keyword>
<dbReference type="PROSITE" id="PS50893">
    <property type="entry name" value="ABC_TRANSPORTER_2"/>
    <property type="match status" value="1"/>
</dbReference>
<keyword evidence="3" id="KW-1003">Cell membrane</keyword>
<dbReference type="GO" id="GO:0015833">
    <property type="term" value="P:peptide transport"/>
    <property type="evidence" value="ECO:0007669"/>
    <property type="project" value="InterPro"/>
</dbReference>
<evidence type="ECO:0000256" key="6">
    <source>
        <dbReference type="ARBA" id="ARBA00022967"/>
    </source>
</evidence>
<keyword evidence="8" id="KW-0472">Membrane</keyword>
<dbReference type="PANTHER" id="PTHR43297:SF13">
    <property type="entry name" value="NICKEL ABC TRANSPORTER, ATP-BINDING PROTEIN"/>
    <property type="match status" value="1"/>
</dbReference>
<keyword evidence="5 14" id="KW-0067">ATP-binding</keyword>
<evidence type="ECO:0000256" key="8">
    <source>
        <dbReference type="ARBA" id="ARBA00023136"/>
    </source>
</evidence>
<comment type="catalytic activity">
    <reaction evidence="12">
        <text>Ni(2+)(out) + ATP + H2O = Ni(2+)(in) + ADP + phosphate + H(+)</text>
        <dbReference type="Rhea" id="RHEA:15557"/>
        <dbReference type="ChEBI" id="CHEBI:15377"/>
        <dbReference type="ChEBI" id="CHEBI:15378"/>
        <dbReference type="ChEBI" id="CHEBI:30616"/>
        <dbReference type="ChEBI" id="CHEBI:43474"/>
        <dbReference type="ChEBI" id="CHEBI:49786"/>
        <dbReference type="ChEBI" id="CHEBI:456216"/>
        <dbReference type="EC" id="7.2.2.11"/>
    </reaction>
    <physiologicalReaction direction="left-to-right" evidence="12">
        <dbReference type="Rhea" id="RHEA:15558"/>
    </physiologicalReaction>
</comment>
<evidence type="ECO:0000256" key="9">
    <source>
        <dbReference type="ARBA" id="ARBA00038669"/>
    </source>
</evidence>
<dbReference type="InterPro" id="IPR013563">
    <property type="entry name" value="Oligopep_ABC_C"/>
</dbReference>
<evidence type="ECO:0000256" key="11">
    <source>
        <dbReference type="ARBA" id="ARBA00044143"/>
    </source>
</evidence>
<evidence type="ECO:0000256" key="12">
    <source>
        <dbReference type="ARBA" id="ARBA00048610"/>
    </source>
</evidence>
<dbReference type="GO" id="GO:0005524">
    <property type="term" value="F:ATP binding"/>
    <property type="evidence" value="ECO:0007669"/>
    <property type="project" value="UniProtKB-KW"/>
</dbReference>
<dbReference type="GO" id="GO:0015413">
    <property type="term" value="F:ABC-type nickel transporter activity"/>
    <property type="evidence" value="ECO:0007669"/>
    <property type="project" value="UniProtKB-EC"/>
</dbReference>
<comment type="subunit">
    <text evidence="9">The complex is composed of two ATP-binding proteins (NikD and NikE), two transmembrane proteins (NikB and NikC) and a solute-binding protein (NikA).</text>
</comment>
<dbReference type="GO" id="GO:0016887">
    <property type="term" value="F:ATP hydrolysis activity"/>
    <property type="evidence" value="ECO:0007669"/>
    <property type="project" value="InterPro"/>
</dbReference>
<evidence type="ECO:0000313" key="14">
    <source>
        <dbReference type="EMBL" id="KUG16471.1"/>
    </source>
</evidence>
<evidence type="ECO:0000256" key="5">
    <source>
        <dbReference type="ARBA" id="ARBA00022840"/>
    </source>
</evidence>
<dbReference type="Pfam" id="PF00005">
    <property type="entry name" value="ABC_tran"/>
    <property type="match status" value="1"/>
</dbReference>
<dbReference type="SMART" id="SM00382">
    <property type="entry name" value="AAA"/>
    <property type="match status" value="1"/>
</dbReference>
<organism evidence="14">
    <name type="scientific">hydrocarbon metagenome</name>
    <dbReference type="NCBI Taxonomy" id="938273"/>
    <lineage>
        <taxon>unclassified sequences</taxon>
        <taxon>metagenomes</taxon>
        <taxon>ecological metagenomes</taxon>
    </lineage>
</organism>
<evidence type="ECO:0000256" key="7">
    <source>
        <dbReference type="ARBA" id="ARBA00023065"/>
    </source>
</evidence>
<evidence type="ECO:0000256" key="4">
    <source>
        <dbReference type="ARBA" id="ARBA00022741"/>
    </source>
</evidence>
<dbReference type="InterPro" id="IPR027417">
    <property type="entry name" value="P-loop_NTPase"/>
</dbReference>
<sequence>MAMLDIIDLKAHFSSPDGLVKAVNSVDLQIKDNERLGLIGETGCGKTVLGMSIIRLLPSSAGVEGQIIYNGQDLLHLTEEEMRQLRGREIAMILQNPTTSLNPVLKVGDQIAEVISLHKGLGKKEAKARAVQMLEAAMIPEAERRADQYPHELSGGMKERVMIAMGLASHPSFVIADEPTKGLDARTKAEIVNLIRDMTTGRSMLMITHDLAAAGEICDRIAVMYAGEILEEALAETILNDPQHPYTQGFIRSLPSRGLHPISGSSPSLIDPPSGCRFHPRCPYAMEVCKSEHPQMVRLENGHSSRCFLCG</sequence>
<comment type="subcellular location">
    <subcellularLocation>
        <location evidence="1">Cell membrane</location>
        <topology evidence="1">Peripheral membrane protein</topology>
    </subcellularLocation>
</comment>
<dbReference type="NCBIfam" id="TIGR01727">
    <property type="entry name" value="oligo_HPY"/>
    <property type="match status" value="1"/>
</dbReference>
<comment type="caution">
    <text evidence="14">The sequence shown here is derived from an EMBL/GenBank/DDBJ whole genome shotgun (WGS) entry which is preliminary data.</text>
</comment>
<evidence type="ECO:0000256" key="3">
    <source>
        <dbReference type="ARBA" id="ARBA00022475"/>
    </source>
</evidence>
<dbReference type="Pfam" id="PF08352">
    <property type="entry name" value="oligo_HPY"/>
    <property type="match status" value="1"/>
</dbReference>
<dbReference type="FunFam" id="3.40.50.300:FF:000016">
    <property type="entry name" value="Oligopeptide ABC transporter ATP-binding component"/>
    <property type="match status" value="1"/>
</dbReference>
<dbReference type="SUPFAM" id="SSF52540">
    <property type="entry name" value="P-loop containing nucleoside triphosphate hydrolases"/>
    <property type="match status" value="1"/>
</dbReference>
<dbReference type="InterPro" id="IPR050388">
    <property type="entry name" value="ABC_Ni/Peptide_Import"/>
</dbReference>
<name>A0A0W8F6H6_9ZZZZ</name>
<dbReference type="PANTHER" id="PTHR43297">
    <property type="entry name" value="OLIGOPEPTIDE TRANSPORT ATP-BINDING PROTEIN APPD"/>
    <property type="match status" value="1"/>
</dbReference>
<protein>
    <recommendedName>
        <fullName evidence="11">Nickel import system ATP-binding protein NikD</fullName>
        <ecNumber evidence="10">7.2.2.11</ecNumber>
    </recommendedName>
</protein>
<dbReference type="AlphaFoldDB" id="A0A0W8F6H6"/>
<keyword evidence="4" id="KW-0547">Nucleotide-binding</keyword>
<evidence type="ECO:0000256" key="2">
    <source>
        <dbReference type="ARBA" id="ARBA00022448"/>
    </source>
</evidence>
<accession>A0A0W8F6H6</accession>
<dbReference type="GO" id="GO:0005886">
    <property type="term" value="C:plasma membrane"/>
    <property type="evidence" value="ECO:0007669"/>
    <property type="project" value="UniProtKB-SubCell"/>
</dbReference>
<dbReference type="Gene3D" id="3.40.50.300">
    <property type="entry name" value="P-loop containing nucleotide triphosphate hydrolases"/>
    <property type="match status" value="1"/>
</dbReference>
<dbReference type="EMBL" id="LNQE01001496">
    <property type="protein sequence ID" value="KUG16471.1"/>
    <property type="molecule type" value="Genomic_DNA"/>
</dbReference>
<dbReference type="InterPro" id="IPR003593">
    <property type="entry name" value="AAA+_ATPase"/>
</dbReference>
<keyword evidence="6" id="KW-1278">Translocase</keyword>